<dbReference type="EMBL" id="CAJOBA010000050">
    <property type="protein sequence ID" value="CAF3498627.1"/>
    <property type="molecule type" value="Genomic_DNA"/>
</dbReference>
<feature type="compositionally biased region" description="Low complexity" evidence="1">
    <location>
        <begin position="534"/>
        <end position="545"/>
    </location>
</feature>
<feature type="region of interest" description="Disordered" evidence="1">
    <location>
        <begin position="597"/>
        <end position="619"/>
    </location>
</feature>
<dbReference type="Proteomes" id="UP000677228">
    <property type="component" value="Unassembled WGS sequence"/>
</dbReference>
<feature type="compositionally biased region" description="Polar residues" evidence="1">
    <location>
        <begin position="464"/>
        <end position="479"/>
    </location>
</feature>
<feature type="region of interest" description="Disordered" evidence="1">
    <location>
        <begin position="320"/>
        <end position="343"/>
    </location>
</feature>
<dbReference type="Proteomes" id="UP000682733">
    <property type="component" value="Unassembled WGS sequence"/>
</dbReference>
<keyword evidence="6" id="KW-1185">Reference proteome</keyword>
<comment type="caution">
    <text evidence="3">The sequence shown here is derived from an EMBL/GenBank/DDBJ whole genome shotgun (WGS) entry which is preliminary data.</text>
</comment>
<feature type="compositionally biased region" description="Low complexity" evidence="1">
    <location>
        <begin position="417"/>
        <end position="441"/>
    </location>
</feature>
<feature type="compositionally biased region" description="Basic and acidic residues" evidence="1">
    <location>
        <begin position="480"/>
        <end position="491"/>
    </location>
</feature>
<dbReference type="EMBL" id="CAJNOQ010000276">
    <property type="protein sequence ID" value="CAF0781305.1"/>
    <property type="molecule type" value="Genomic_DNA"/>
</dbReference>
<dbReference type="Proteomes" id="UP000681722">
    <property type="component" value="Unassembled WGS sequence"/>
</dbReference>
<feature type="compositionally biased region" description="Polar residues" evidence="1">
    <location>
        <begin position="388"/>
        <end position="403"/>
    </location>
</feature>
<evidence type="ECO:0000313" key="6">
    <source>
        <dbReference type="Proteomes" id="UP000663829"/>
    </source>
</evidence>
<dbReference type="Proteomes" id="UP000663829">
    <property type="component" value="Unassembled WGS sequence"/>
</dbReference>
<dbReference type="EMBL" id="CAJNOK010000050">
    <property type="protein sequence ID" value="CAF0725394.1"/>
    <property type="molecule type" value="Genomic_DNA"/>
</dbReference>
<feature type="compositionally biased region" description="Polar residues" evidence="1">
    <location>
        <begin position="546"/>
        <end position="559"/>
    </location>
</feature>
<feature type="region of interest" description="Disordered" evidence="1">
    <location>
        <begin position="388"/>
        <end position="441"/>
    </location>
</feature>
<feature type="compositionally biased region" description="Polar residues" evidence="1">
    <location>
        <begin position="492"/>
        <end position="501"/>
    </location>
</feature>
<name>A0A813REC1_9BILA</name>
<reference evidence="3" key="1">
    <citation type="submission" date="2021-02" db="EMBL/GenBank/DDBJ databases">
        <authorList>
            <person name="Nowell W R."/>
        </authorList>
    </citation>
    <scope>NUCLEOTIDE SEQUENCE</scope>
</reference>
<proteinExistence type="predicted"/>
<dbReference type="EMBL" id="CAJOBC010000276">
    <property type="protein sequence ID" value="CAF3564611.1"/>
    <property type="molecule type" value="Genomic_DNA"/>
</dbReference>
<gene>
    <name evidence="3" type="ORF">GPM918_LOCUS2484</name>
    <name evidence="2" type="ORF">OVA965_LOCUS386</name>
    <name evidence="5" type="ORF">SRO942_LOCUS2484</name>
    <name evidence="4" type="ORF">TMI583_LOCUS386</name>
</gene>
<dbReference type="OrthoDB" id="5395350at2759"/>
<dbReference type="AlphaFoldDB" id="A0A813REC1"/>
<protein>
    <submittedName>
        <fullName evidence="3">Uncharacterized protein</fullName>
    </submittedName>
</protein>
<feature type="compositionally biased region" description="Polar residues" evidence="1">
    <location>
        <begin position="603"/>
        <end position="613"/>
    </location>
</feature>
<evidence type="ECO:0000313" key="4">
    <source>
        <dbReference type="EMBL" id="CAF3498627.1"/>
    </source>
</evidence>
<evidence type="ECO:0000313" key="2">
    <source>
        <dbReference type="EMBL" id="CAF0725394.1"/>
    </source>
</evidence>
<sequence length="838" mass="92430">MDKANQDCYFYVTSTCTRRSANSSTCYFESSTTGCLKVNCPYIHVKPRQFVGMAITSDVGGSNLRLNKDIGKTQNSPILTANTTPVLPNTFPDTALTNLHITMQTAKTDSTTVDRNTPITDSLPETPIQNIILTIPPTIKIVESASNLNIPTSDTNTQMETNNQCEKSSVLYSLSSSSNVPLFTKSSSSVQLPRRVMLPLKNTAVMDQSLESINSDNGILKSTTNNRFVITESKPENDEQSIVRTTSIDISKTKPERNVVISDTRSTTAPQSTIPRKFVTVKKSTRMIVTTDSSIKSRITSNKFPMSQQNNCEQLKITDDNVKHSRKQSITPPPLNDCDEDSDMDLDDLIEQENKKQGVSMKPILTNRSLVDISFPCSVQSNRFSFMTMKQPQQQQPSTTNEQKNSKPIRLKREHLTTSSNSHSIPSPSSSSTTTQSSTNTTNLTASLPVHVHLEKKESKGILGSSQQQKTNSSPQKQSILHDHQKGRENNDQPSIICSSMINPSAGSTLINKNNSLDEANSDIIQQTDMCSSLSLSPSATSKTSNNCKRSSPVTQSPTAPKRFANEVASPPIIGDLCVTELSSTSNNNMNRRYYYQQQQRNSPSKSPSQLRTMKSKTRDILSTNRPMSSFDWNKETNDFIKSLQKTSPSITTTNQPIINHTTMIRPLMQQSSSLQHALQNGNIRAQPCIEVKQYNNASSFKQAPLVNKINDVKSKSITSPTINQDIKAIDPPLELPLIGKDKEEKQIISLLSSEQIDSVVTVNNNNNNNNGVDLSNQSATTTQKQSIPAQIIASDVTAVTAPMTTDDFDGLLLNDIDFLDEAFQAADEFLLLYKSSI</sequence>
<accession>A0A813REC1</accession>
<evidence type="ECO:0000256" key="1">
    <source>
        <dbReference type="SAM" id="MobiDB-lite"/>
    </source>
</evidence>
<evidence type="ECO:0000313" key="3">
    <source>
        <dbReference type="EMBL" id="CAF0781305.1"/>
    </source>
</evidence>
<feature type="region of interest" description="Disordered" evidence="1">
    <location>
        <begin position="459"/>
        <end position="501"/>
    </location>
</feature>
<evidence type="ECO:0000313" key="5">
    <source>
        <dbReference type="EMBL" id="CAF3564611.1"/>
    </source>
</evidence>
<organism evidence="3 6">
    <name type="scientific">Didymodactylos carnosus</name>
    <dbReference type="NCBI Taxonomy" id="1234261"/>
    <lineage>
        <taxon>Eukaryota</taxon>
        <taxon>Metazoa</taxon>
        <taxon>Spiralia</taxon>
        <taxon>Gnathifera</taxon>
        <taxon>Rotifera</taxon>
        <taxon>Eurotatoria</taxon>
        <taxon>Bdelloidea</taxon>
        <taxon>Philodinida</taxon>
        <taxon>Philodinidae</taxon>
        <taxon>Didymodactylos</taxon>
    </lineage>
</organism>
<feature type="region of interest" description="Disordered" evidence="1">
    <location>
        <begin position="534"/>
        <end position="563"/>
    </location>
</feature>